<dbReference type="GO" id="GO:0005758">
    <property type="term" value="C:mitochondrial intermembrane space"/>
    <property type="evidence" value="ECO:0007669"/>
    <property type="project" value="UniProtKB-SubCell"/>
</dbReference>
<evidence type="ECO:0008006" key="12">
    <source>
        <dbReference type="Google" id="ProtNLM"/>
    </source>
</evidence>
<comment type="subcellular location">
    <subcellularLocation>
        <location evidence="2">Cytoplasm</location>
    </subcellularLocation>
    <subcellularLocation>
        <location evidence="3">Mitochondrion intermembrane space</location>
    </subcellularLocation>
    <subcellularLocation>
        <location evidence="1">Nucleus</location>
    </subcellularLocation>
</comment>
<keyword evidence="7" id="KW-1015">Disulfide bond</keyword>
<evidence type="ECO:0000256" key="1">
    <source>
        <dbReference type="ARBA" id="ARBA00004123"/>
    </source>
</evidence>
<comment type="similarity">
    <text evidence="4">Belongs to the cytochrome c oxidase subunit 6B family.</text>
</comment>
<accession>A0A6A6H719</accession>
<dbReference type="InterPro" id="IPR048281">
    <property type="entry name" value="COA6_fun"/>
</dbReference>
<evidence type="ECO:0000256" key="7">
    <source>
        <dbReference type="ARBA" id="ARBA00023157"/>
    </source>
</evidence>
<dbReference type="AlphaFoldDB" id="A0A6A6H719"/>
<dbReference type="OrthoDB" id="5545577at2759"/>
<dbReference type="PANTHER" id="PTHR47677">
    <property type="entry name" value="CYTOCHROME C OXIDASE ASSEMBLY FACTOR 6"/>
    <property type="match status" value="1"/>
</dbReference>
<keyword evidence="6" id="KW-0496">Mitochondrion</keyword>
<evidence type="ECO:0000256" key="2">
    <source>
        <dbReference type="ARBA" id="ARBA00004496"/>
    </source>
</evidence>
<evidence type="ECO:0000256" key="8">
    <source>
        <dbReference type="ARBA" id="ARBA00023242"/>
    </source>
</evidence>
<keyword evidence="5" id="KW-0963">Cytoplasm</keyword>
<evidence type="ECO:0000256" key="9">
    <source>
        <dbReference type="SAM" id="MobiDB-lite"/>
    </source>
</evidence>
<dbReference type="FunFam" id="1.10.10.140:FF:000003">
    <property type="entry name" value="Cytochrome c oxidase assembly factor 6"/>
    <property type="match status" value="1"/>
</dbReference>
<reference evidence="10" key="1">
    <citation type="journal article" date="2020" name="Stud. Mycol.">
        <title>101 Dothideomycetes genomes: a test case for predicting lifestyles and emergence of pathogens.</title>
        <authorList>
            <person name="Haridas S."/>
            <person name="Albert R."/>
            <person name="Binder M."/>
            <person name="Bloem J."/>
            <person name="Labutti K."/>
            <person name="Salamov A."/>
            <person name="Andreopoulos B."/>
            <person name="Baker S."/>
            <person name="Barry K."/>
            <person name="Bills G."/>
            <person name="Bluhm B."/>
            <person name="Cannon C."/>
            <person name="Castanera R."/>
            <person name="Culley D."/>
            <person name="Daum C."/>
            <person name="Ezra D."/>
            <person name="Gonzalez J."/>
            <person name="Henrissat B."/>
            <person name="Kuo A."/>
            <person name="Liang C."/>
            <person name="Lipzen A."/>
            <person name="Lutzoni F."/>
            <person name="Magnuson J."/>
            <person name="Mondo S."/>
            <person name="Nolan M."/>
            <person name="Ohm R."/>
            <person name="Pangilinan J."/>
            <person name="Park H.-J."/>
            <person name="Ramirez L."/>
            <person name="Alfaro M."/>
            <person name="Sun H."/>
            <person name="Tritt A."/>
            <person name="Yoshinaga Y."/>
            <person name="Zwiers L.-H."/>
            <person name="Turgeon B."/>
            <person name="Goodwin S."/>
            <person name="Spatafora J."/>
            <person name="Crous P."/>
            <person name="Grigoriev I."/>
        </authorList>
    </citation>
    <scope>NUCLEOTIDE SEQUENCE</scope>
    <source>
        <strain evidence="10">Tuck. ex Michener</strain>
    </source>
</reference>
<protein>
    <recommendedName>
        <fullName evidence="12">Cytochrome c oxidase, subunit VIb</fullName>
    </recommendedName>
</protein>
<name>A0A6A6H719_VIRVR</name>
<sequence length="122" mass="13507">MGWLPFSGGSSNQGPRPSSDGAFEAPGRDQRAHCWEARDEYFRCLDRHDIIDSIQDGKKAAATCSKETLAFEQNCATSWVKYFKQRRVADAKKAATLRQLEAEGAGQIPAAEMERNKRASVA</sequence>
<organism evidence="10 11">
    <name type="scientific">Viridothelium virens</name>
    <name type="common">Speckled blister lichen</name>
    <name type="synonym">Trypethelium virens</name>
    <dbReference type="NCBI Taxonomy" id="1048519"/>
    <lineage>
        <taxon>Eukaryota</taxon>
        <taxon>Fungi</taxon>
        <taxon>Dikarya</taxon>
        <taxon>Ascomycota</taxon>
        <taxon>Pezizomycotina</taxon>
        <taxon>Dothideomycetes</taxon>
        <taxon>Dothideomycetes incertae sedis</taxon>
        <taxon>Trypetheliales</taxon>
        <taxon>Trypetheliaceae</taxon>
        <taxon>Viridothelium</taxon>
    </lineage>
</organism>
<feature type="region of interest" description="Disordered" evidence="9">
    <location>
        <begin position="1"/>
        <end position="29"/>
    </location>
</feature>
<dbReference type="GO" id="GO:0005634">
    <property type="term" value="C:nucleus"/>
    <property type="evidence" value="ECO:0007669"/>
    <property type="project" value="UniProtKB-SubCell"/>
</dbReference>
<dbReference type="Proteomes" id="UP000800092">
    <property type="component" value="Unassembled WGS sequence"/>
</dbReference>
<proteinExistence type="inferred from homology"/>
<dbReference type="PANTHER" id="PTHR47677:SF1">
    <property type="entry name" value="CYTOCHROME C OXIDASE ASSEMBLY FACTOR 6"/>
    <property type="match status" value="1"/>
</dbReference>
<evidence type="ECO:0000256" key="3">
    <source>
        <dbReference type="ARBA" id="ARBA00004569"/>
    </source>
</evidence>
<evidence type="ECO:0000313" key="11">
    <source>
        <dbReference type="Proteomes" id="UP000800092"/>
    </source>
</evidence>
<dbReference type="GO" id="GO:0033617">
    <property type="term" value="P:mitochondrial respiratory chain complex IV assembly"/>
    <property type="evidence" value="ECO:0007669"/>
    <property type="project" value="TreeGrafter"/>
</dbReference>
<dbReference type="Pfam" id="PF02297">
    <property type="entry name" value="COX6B"/>
    <property type="match status" value="1"/>
</dbReference>
<dbReference type="SUPFAM" id="SSF47694">
    <property type="entry name" value="Cytochrome c oxidase subunit h"/>
    <property type="match status" value="1"/>
</dbReference>
<evidence type="ECO:0000256" key="5">
    <source>
        <dbReference type="ARBA" id="ARBA00022490"/>
    </source>
</evidence>
<evidence type="ECO:0000313" key="10">
    <source>
        <dbReference type="EMBL" id="KAF2233679.1"/>
    </source>
</evidence>
<dbReference type="InterPro" id="IPR048280">
    <property type="entry name" value="COX6B-like"/>
</dbReference>
<dbReference type="Gene3D" id="1.10.10.140">
    <property type="entry name" value="Cytochrome c oxidase, subunit VIb"/>
    <property type="match status" value="1"/>
</dbReference>
<evidence type="ECO:0000256" key="4">
    <source>
        <dbReference type="ARBA" id="ARBA00006425"/>
    </source>
</evidence>
<gene>
    <name evidence="10" type="ORF">EV356DRAFT_533452</name>
</gene>
<keyword evidence="8" id="KW-0539">Nucleus</keyword>
<evidence type="ECO:0000256" key="6">
    <source>
        <dbReference type="ARBA" id="ARBA00023128"/>
    </source>
</evidence>
<dbReference type="InterPro" id="IPR036549">
    <property type="entry name" value="CX6/COA6-like_sf"/>
</dbReference>
<dbReference type="EMBL" id="ML991804">
    <property type="protein sequence ID" value="KAF2233679.1"/>
    <property type="molecule type" value="Genomic_DNA"/>
</dbReference>
<dbReference type="PROSITE" id="PS51808">
    <property type="entry name" value="CHCH"/>
    <property type="match status" value="1"/>
</dbReference>
<keyword evidence="11" id="KW-1185">Reference proteome</keyword>